<feature type="region of interest" description="Disordered" evidence="1">
    <location>
        <begin position="1"/>
        <end position="58"/>
    </location>
</feature>
<organism evidence="2 3">
    <name type="scientific">Pleuronectes platessa</name>
    <name type="common">European plaice</name>
    <dbReference type="NCBI Taxonomy" id="8262"/>
    <lineage>
        <taxon>Eukaryota</taxon>
        <taxon>Metazoa</taxon>
        <taxon>Chordata</taxon>
        <taxon>Craniata</taxon>
        <taxon>Vertebrata</taxon>
        <taxon>Euteleostomi</taxon>
        <taxon>Actinopterygii</taxon>
        <taxon>Neopterygii</taxon>
        <taxon>Teleostei</taxon>
        <taxon>Neoteleostei</taxon>
        <taxon>Acanthomorphata</taxon>
        <taxon>Carangaria</taxon>
        <taxon>Pleuronectiformes</taxon>
        <taxon>Pleuronectoidei</taxon>
        <taxon>Pleuronectidae</taxon>
        <taxon>Pleuronectes</taxon>
    </lineage>
</organism>
<reference evidence="2" key="1">
    <citation type="submission" date="2020-03" db="EMBL/GenBank/DDBJ databases">
        <authorList>
            <person name="Weist P."/>
        </authorList>
    </citation>
    <scope>NUCLEOTIDE SEQUENCE</scope>
</reference>
<proteinExistence type="predicted"/>
<evidence type="ECO:0000313" key="3">
    <source>
        <dbReference type="Proteomes" id="UP001153269"/>
    </source>
</evidence>
<evidence type="ECO:0000256" key="1">
    <source>
        <dbReference type="SAM" id="MobiDB-lite"/>
    </source>
</evidence>
<feature type="compositionally biased region" description="Basic and acidic residues" evidence="1">
    <location>
        <begin position="32"/>
        <end position="45"/>
    </location>
</feature>
<gene>
    <name evidence="2" type="ORF">PLEPLA_LOCUS28643</name>
</gene>
<evidence type="ECO:0000313" key="2">
    <source>
        <dbReference type="EMBL" id="CAB1440849.1"/>
    </source>
</evidence>
<dbReference type="Proteomes" id="UP001153269">
    <property type="component" value="Unassembled WGS sequence"/>
</dbReference>
<dbReference type="EMBL" id="CADEAL010002526">
    <property type="protein sequence ID" value="CAB1440849.1"/>
    <property type="molecule type" value="Genomic_DNA"/>
</dbReference>
<comment type="caution">
    <text evidence="2">The sequence shown here is derived from an EMBL/GenBank/DDBJ whole genome shotgun (WGS) entry which is preliminary data.</text>
</comment>
<keyword evidence="3" id="KW-1185">Reference proteome</keyword>
<accession>A0A9N7UYU7</accession>
<feature type="compositionally biased region" description="Polar residues" evidence="1">
    <location>
        <begin position="11"/>
        <end position="21"/>
    </location>
</feature>
<dbReference type="AlphaFoldDB" id="A0A9N7UYU7"/>
<protein>
    <submittedName>
        <fullName evidence="2">Uncharacterized protein</fullName>
    </submittedName>
</protein>
<name>A0A9N7UYU7_PLEPL</name>
<sequence length="71" mass="7925">MDREGEGVPWSRTSVSKSTGITIPPAKQSRRLRGEETETRTDQPSRHCSSPTPGLLQTRWIPSEGELHLIV</sequence>